<reference evidence="8" key="1">
    <citation type="submission" date="2020-11" db="EMBL/GenBank/DDBJ databases">
        <authorList>
            <person name="Koelle M."/>
            <person name="Horta M.A.C."/>
            <person name="Nowrousian M."/>
            <person name="Ohm R.A."/>
            <person name="Benz P."/>
            <person name="Pilgard A."/>
        </authorList>
    </citation>
    <scope>NUCLEOTIDE SEQUENCE</scope>
    <source>
        <strain evidence="8">FPRL280</strain>
    </source>
</reference>
<dbReference type="GO" id="GO:0046081">
    <property type="term" value="P:dUTP catabolic process"/>
    <property type="evidence" value="ECO:0007669"/>
    <property type="project" value="UniProtKB-UniRule"/>
</dbReference>
<keyword evidence="4 6" id="KW-0378">Hydrolase</keyword>
<comment type="catalytic activity">
    <reaction evidence="6">
        <text>dUTP + H2O = dUMP + diphosphate + H(+)</text>
        <dbReference type="Rhea" id="RHEA:10248"/>
        <dbReference type="ChEBI" id="CHEBI:15377"/>
        <dbReference type="ChEBI" id="CHEBI:15378"/>
        <dbReference type="ChEBI" id="CHEBI:33019"/>
        <dbReference type="ChEBI" id="CHEBI:61555"/>
        <dbReference type="ChEBI" id="CHEBI:246422"/>
        <dbReference type="EC" id="3.6.1.23"/>
    </reaction>
</comment>
<dbReference type="Proteomes" id="UP000639403">
    <property type="component" value="Unassembled WGS sequence"/>
</dbReference>
<organism evidence="8 9">
    <name type="scientific">Rhodonia placenta</name>
    <dbReference type="NCBI Taxonomy" id="104341"/>
    <lineage>
        <taxon>Eukaryota</taxon>
        <taxon>Fungi</taxon>
        <taxon>Dikarya</taxon>
        <taxon>Basidiomycota</taxon>
        <taxon>Agaricomycotina</taxon>
        <taxon>Agaricomycetes</taxon>
        <taxon>Polyporales</taxon>
        <taxon>Adustoporiaceae</taxon>
        <taxon>Rhodonia</taxon>
    </lineage>
</organism>
<evidence type="ECO:0000256" key="3">
    <source>
        <dbReference type="ARBA" id="ARBA00011233"/>
    </source>
</evidence>
<evidence type="ECO:0000256" key="2">
    <source>
        <dbReference type="ARBA" id="ARBA00006581"/>
    </source>
</evidence>
<dbReference type="InterPro" id="IPR033704">
    <property type="entry name" value="dUTPase_trimeric"/>
</dbReference>
<dbReference type="AlphaFoldDB" id="A0A8H7NSB9"/>
<sequence>MDLYQRRVARLELKKAVTTPLPEPTEDEFVVIPTSKHATLPEQKTSGAAGYDISAAHHLIIPAQRRGLEVDIAAGVIDSNYRGKVSVLLVNNSDLPFTVKAGDRVAQLILERMSTPPVTLTDCIDETERGEDGFGSTGIASIEEQAEDIDDDEFIISYLSGTPMITKYEKQEPLAVRDVPLKERLPELSSGYKRLHNGMIWKIHHDIRHVTTSTKLAASNAQGKTEKTLPQMVPSYLHDLLPIFDKATAARLPDHTKYDHEINLKEGFADMKQQVYPLNPQQRKELDKFLEENLSKGYIRPSKSPLASPFFFVGKKDGLLRPCQDY</sequence>
<comment type="pathway">
    <text evidence="1 6">Pyrimidine metabolism; dUMP biosynthesis; dUMP from dCTP (dUTP route): step 2/2.</text>
</comment>
<dbReference type="UniPathway" id="UPA00610">
    <property type="reaction ID" value="UER00666"/>
</dbReference>
<accession>A0A8H7NSB9</accession>
<reference evidence="8" key="2">
    <citation type="journal article" name="Front. Microbiol.">
        <title>Degradative Capacity of Two Strains of Rhodonia placenta: From Phenotype to Genotype.</title>
        <authorList>
            <person name="Kolle M."/>
            <person name="Horta M.A.C."/>
            <person name="Nowrousian M."/>
            <person name="Ohm R.A."/>
            <person name="Benz J.P."/>
            <person name="Pilgard A."/>
        </authorList>
    </citation>
    <scope>NUCLEOTIDE SEQUENCE</scope>
    <source>
        <strain evidence="8">FPRL280</strain>
    </source>
</reference>
<dbReference type="SUPFAM" id="SSF51283">
    <property type="entry name" value="dUTPase-like"/>
    <property type="match status" value="1"/>
</dbReference>
<evidence type="ECO:0000259" key="7">
    <source>
        <dbReference type="Pfam" id="PF00692"/>
    </source>
</evidence>
<dbReference type="Gene3D" id="3.10.10.10">
    <property type="entry name" value="HIV Type 1 Reverse Transcriptase, subunit A, domain 1"/>
    <property type="match status" value="1"/>
</dbReference>
<comment type="similarity">
    <text evidence="2 6">Belongs to the dUTPase family.</text>
</comment>
<evidence type="ECO:0000256" key="1">
    <source>
        <dbReference type="ARBA" id="ARBA00005142"/>
    </source>
</evidence>
<dbReference type="GO" id="GO:0004170">
    <property type="term" value="F:dUTP diphosphatase activity"/>
    <property type="evidence" value="ECO:0007669"/>
    <property type="project" value="UniProtKB-UniRule"/>
</dbReference>
<keyword evidence="6" id="KW-0479">Metal-binding</keyword>
<name>A0A8H7NSB9_9APHY</name>
<comment type="function">
    <text evidence="6">Involved in nucleotide metabolism via production of dUMP, the immediate precursor of thymidine nucleotides, and decreases the intracellular concentration of dUTP so that uracil cannot be incorporated into DNA.</text>
</comment>
<dbReference type="InterPro" id="IPR008181">
    <property type="entry name" value="dUTPase"/>
</dbReference>
<dbReference type="InterPro" id="IPR043502">
    <property type="entry name" value="DNA/RNA_pol_sf"/>
</dbReference>
<dbReference type="InterPro" id="IPR036157">
    <property type="entry name" value="dUTPase-like_sf"/>
</dbReference>
<dbReference type="Gene3D" id="2.70.40.10">
    <property type="match status" value="1"/>
</dbReference>
<dbReference type="CDD" id="cd07557">
    <property type="entry name" value="trimeric_dUTPase"/>
    <property type="match status" value="1"/>
</dbReference>
<feature type="domain" description="dUTPase-like" evidence="7">
    <location>
        <begin position="72"/>
        <end position="138"/>
    </location>
</feature>
<dbReference type="SUPFAM" id="SSF56672">
    <property type="entry name" value="DNA/RNA polymerases"/>
    <property type="match status" value="1"/>
</dbReference>
<evidence type="ECO:0000313" key="9">
    <source>
        <dbReference type="Proteomes" id="UP000639403"/>
    </source>
</evidence>
<comment type="subunit">
    <text evidence="3 6">Homotrimer.</text>
</comment>
<dbReference type="InterPro" id="IPR029054">
    <property type="entry name" value="dUTPase-like"/>
</dbReference>
<gene>
    <name evidence="8" type="ORF">IEO21_10486</name>
</gene>
<keyword evidence="6" id="KW-0460">Magnesium</keyword>
<dbReference type="GO" id="GO:0000287">
    <property type="term" value="F:magnesium ion binding"/>
    <property type="evidence" value="ECO:0007669"/>
    <property type="project" value="UniProtKB-UniRule"/>
</dbReference>
<protein>
    <recommendedName>
        <fullName evidence="6">Deoxyuridine 5'-triphosphate nucleotidohydrolase</fullName>
        <shortName evidence="6">dUTPase</shortName>
        <ecNumber evidence="6">3.6.1.23</ecNumber>
    </recommendedName>
    <alternativeName>
        <fullName evidence="6">dUTP pyrophosphatase</fullName>
    </alternativeName>
</protein>
<comment type="cofactor">
    <cofactor evidence="6">
        <name>Mg(2+)</name>
        <dbReference type="ChEBI" id="CHEBI:18420"/>
    </cofactor>
</comment>
<keyword evidence="5 6" id="KW-0546">Nucleotide metabolism</keyword>
<dbReference type="Pfam" id="PF00692">
    <property type="entry name" value="dUTPase"/>
    <property type="match status" value="1"/>
</dbReference>
<dbReference type="PANTHER" id="PTHR11241:SF0">
    <property type="entry name" value="DEOXYURIDINE 5'-TRIPHOSPHATE NUCLEOTIDOHYDROLASE"/>
    <property type="match status" value="1"/>
</dbReference>
<dbReference type="EC" id="3.6.1.23" evidence="6"/>
<evidence type="ECO:0000256" key="4">
    <source>
        <dbReference type="ARBA" id="ARBA00022801"/>
    </source>
</evidence>
<comment type="caution">
    <text evidence="8">The sequence shown here is derived from an EMBL/GenBank/DDBJ whole genome shotgun (WGS) entry which is preliminary data.</text>
</comment>
<evidence type="ECO:0000256" key="6">
    <source>
        <dbReference type="RuleBase" id="RU367024"/>
    </source>
</evidence>
<dbReference type="GO" id="GO:0006226">
    <property type="term" value="P:dUMP biosynthetic process"/>
    <property type="evidence" value="ECO:0007669"/>
    <property type="project" value="UniProtKB-UniRule"/>
</dbReference>
<dbReference type="EMBL" id="JADOXO010000850">
    <property type="protein sequence ID" value="KAF9799840.1"/>
    <property type="molecule type" value="Genomic_DNA"/>
</dbReference>
<dbReference type="PANTHER" id="PTHR11241">
    <property type="entry name" value="DEOXYURIDINE 5'-TRIPHOSPHATE NUCLEOTIDOHYDROLASE"/>
    <property type="match status" value="1"/>
</dbReference>
<evidence type="ECO:0000313" key="8">
    <source>
        <dbReference type="EMBL" id="KAF9799840.1"/>
    </source>
</evidence>
<evidence type="ECO:0000256" key="5">
    <source>
        <dbReference type="ARBA" id="ARBA00023080"/>
    </source>
</evidence>
<proteinExistence type="inferred from homology"/>